<dbReference type="GO" id="GO:0004673">
    <property type="term" value="F:protein histidine kinase activity"/>
    <property type="evidence" value="ECO:0007669"/>
    <property type="project" value="UniProtKB-EC"/>
</dbReference>
<dbReference type="PROSITE" id="PS50894">
    <property type="entry name" value="HPT"/>
    <property type="match status" value="1"/>
</dbReference>
<dbReference type="GO" id="GO:0000160">
    <property type="term" value="P:phosphorelay signal transduction system"/>
    <property type="evidence" value="ECO:0007669"/>
    <property type="project" value="InterPro"/>
</dbReference>
<dbReference type="InterPro" id="IPR036641">
    <property type="entry name" value="HPT_dom_sf"/>
</dbReference>
<feature type="compositionally biased region" description="Low complexity" evidence="2">
    <location>
        <begin position="143"/>
        <end position="153"/>
    </location>
</feature>
<dbReference type="EC" id="2.7.13.3" evidence="5"/>
<dbReference type="InterPro" id="IPR036513">
    <property type="entry name" value="STAS_dom_sf"/>
</dbReference>
<accession>A0A5B9VX90</accession>
<dbReference type="EMBL" id="CP042997">
    <property type="protein sequence ID" value="QEH32481.1"/>
    <property type="molecule type" value="Genomic_DNA"/>
</dbReference>
<keyword evidence="5" id="KW-0808">Transferase</keyword>
<sequence length="260" mass="26923">MELFRSEVEAHSEALSAALLALERSPEDISRLDAMMRAAHSIKGAARVVGVDAMVGVSHAMEDCFVAAQRGRLTLSPAGIDVLLRGVDLMGKIAAASKDPQVDLMGRFDGPARGLVAELESLLAGGGRIGDRPGPATTPAPAPAGRSPASPGALRGADAPSPATIVAPELLDEAAAERLRRQYLDAQERGCDPIRLDLRSTRDLDVQGLALLAAMPRHAAQLGRPRLQLAGVSDEMETVLGVTGLGGSYEAQAGSAREGG</sequence>
<keyword evidence="1" id="KW-0597">Phosphoprotein</keyword>
<evidence type="ECO:0000256" key="1">
    <source>
        <dbReference type="PROSITE-ProRule" id="PRU00110"/>
    </source>
</evidence>
<dbReference type="AlphaFoldDB" id="A0A5B9VX90"/>
<dbReference type="SUPFAM" id="SSF52091">
    <property type="entry name" value="SpoIIaa-like"/>
    <property type="match status" value="1"/>
</dbReference>
<dbReference type="Proteomes" id="UP000324233">
    <property type="component" value="Chromosome"/>
</dbReference>
<dbReference type="CDD" id="cd07043">
    <property type="entry name" value="STAS_anti-anti-sigma_factors"/>
    <property type="match status" value="1"/>
</dbReference>
<gene>
    <name evidence="5" type="primary">cheA_2</name>
    <name evidence="5" type="ORF">OJF2_09580</name>
</gene>
<evidence type="ECO:0000256" key="2">
    <source>
        <dbReference type="SAM" id="MobiDB-lite"/>
    </source>
</evidence>
<evidence type="ECO:0000313" key="6">
    <source>
        <dbReference type="Proteomes" id="UP000324233"/>
    </source>
</evidence>
<evidence type="ECO:0000259" key="4">
    <source>
        <dbReference type="PROSITE" id="PS50894"/>
    </source>
</evidence>
<feature type="domain" description="STAS" evidence="3">
    <location>
        <begin position="171"/>
        <end position="245"/>
    </location>
</feature>
<dbReference type="InterPro" id="IPR058548">
    <property type="entry name" value="MlaB-like_STAS"/>
</dbReference>
<reference evidence="5 6" key="1">
    <citation type="submission" date="2019-08" db="EMBL/GenBank/DDBJ databases">
        <title>Deep-cultivation of Planctomycetes and their phenomic and genomic characterization uncovers novel biology.</title>
        <authorList>
            <person name="Wiegand S."/>
            <person name="Jogler M."/>
            <person name="Boedeker C."/>
            <person name="Pinto D."/>
            <person name="Vollmers J."/>
            <person name="Rivas-Marin E."/>
            <person name="Kohn T."/>
            <person name="Peeters S.H."/>
            <person name="Heuer A."/>
            <person name="Rast P."/>
            <person name="Oberbeckmann S."/>
            <person name="Bunk B."/>
            <person name="Jeske O."/>
            <person name="Meyerdierks A."/>
            <person name="Storesund J.E."/>
            <person name="Kallscheuer N."/>
            <person name="Luecker S."/>
            <person name="Lage O.M."/>
            <person name="Pohl T."/>
            <person name="Merkel B.J."/>
            <person name="Hornburger P."/>
            <person name="Mueller R.-W."/>
            <person name="Bruemmer F."/>
            <person name="Labrenz M."/>
            <person name="Spormann A.M."/>
            <person name="Op den Camp H."/>
            <person name="Overmann J."/>
            <person name="Amann R."/>
            <person name="Jetten M.S.M."/>
            <person name="Mascher T."/>
            <person name="Medema M.H."/>
            <person name="Devos D.P."/>
            <person name="Kaster A.-K."/>
            <person name="Ovreas L."/>
            <person name="Rohde M."/>
            <person name="Galperin M.Y."/>
            <person name="Jogler C."/>
        </authorList>
    </citation>
    <scope>NUCLEOTIDE SEQUENCE [LARGE SCALE GENOMIC DNA]</scope>
    <source>
        <strain evidence="5 6">OJF2</strain>
    </source>
</reference>
<evidence type="ECO:0000313" key="5">
    <source>
        <dbReference type="EMBL" id="QEH32481.1"/>
    </source>
</evidence>
<dbReference type="InterPro" id="IPR051315">
    <property type="entry name" value="Bact_Chemotaxis_CheA"/>
</dbReference>
<dbReference type="Pfam" id="PF13466">
    <property type="entry name" value="STAS_2"/>
    <property type="match status" value="1"/>
</dbReference>
<protein>
    <submittedName>
        <fullName evidence="5">Chemotaxis protein CheA</fullName>
        <ecNumber evidence="5">2.7.13.3</ecNumber>
    </submittedName>
</protein>
<dbReference type="PROSITE" id="PS50801">
    <property type="entry name" value="STAS"/>
    <property type="match status" value="1"/>
</dbReference>
<evidence type="ECO:0000259" key="3">
    <source>
        <dbReference type="PROSITE" id="PS50801"/>
    </source>
</evidence>
<dbReference type="Pfam" id="PF01627">
    <property type="entry name" value="Hpt"/>
    <property type="match status" value="1"/>
</dbReference>
<dbReference type="InterPro" id="IPR008207">
    <property type="entry name" value="Sig_transdc_His_kin_Hpt_dom"/>
</dbReference>
<dbReference type="Gene3D" id="1.20.120.160">
    <property type="entry name" value="HPT domain"/>
    <property type="match status" value="1"/>
</dbReference>
<dbReference type="CDD" id="cd00088">
    <property type="entry name" value="HPT"/>
    <property type="match status" value="1"/>
</dbReference>
<dbReference type="Gene3D" id="3.30.750.24">
    <property type="entry name" value="STAS domain"/>
    <property type="match status" value="1"/>
</dbReference>
<proteinExistence type="predicted"/>
<keyword evidence="6" id="KW-1185">Reference proteome</keyword>
<name>A0A5B9VX90_9BACT</name>
<organism evidence="5 6">
    <name type="scientific">Aquisphaera giovannonii</name>
    <dbReference type="NCBI Taxonomy" id="406548"/>
    <lineage>
        <taxon>Bacteria</taxon>
        <taxon>Pseudomonadati</taxon>
        <taxon>Planctomycetota</taxon>
        <taxon>Planctomycetia</taxon>
        <taxon>Isosphaerales</taxon>
        <taxon>Isosphaeraceae</taxon>
        <taxon>Aquisphaera</taxon>
    </lineage>
</organism>
<feature type="region of interest" description="Disordered" evidence="2">
    <location>
        <begin position="126"/>
        <end position="160"/>
    </location>
</feature>
<dbReference type="PANTHER" id="PTHR43395">
    <property type="entry name" value="SENSOR HISTIDINE KINASE CHEA"/>
    <property type="match status" value="1"/>
</dbReference>
<dbReference type="SUPFAM" id="SSF47226">
    <property type="entry name" value="Histidine-containing phosphotransfer domain, HPT domain"/>
    <property type="match status" value="1"/>
</dbReference>
<dbReference type="InterPro" id="IPR002645">
    <property type="entry name" value="STAS_dom"/>
</dbReference>
<dbReference type="KEGG" id="agv:OJF2_09580"/>
<feature type="domain" description="HPt" evidence="4">
    <location>
        <begin position="1"/>
        <end position="97"/>
    </location>
</feature>
<feature type="modified residue" description="Phosphohistidine" evidence="1">
    <location>
        <position position="40"/>
    </location>
</feature>
<dbReference type="PANTHER" id="PTHR43395:SF1">
    <property type="entry name" value="CHEMOTAXIS PROTEIN CHEA"/>
    <property type="match status" value="1"/>
</dbReference>
<dbReference type="SMART" id="SM00073">
    <property type="entry name" value="HPT"/>
    <property type="match status" value="1"/>
</dbReference>